<gene>
    <name evidence="2" type="ORF">DMB90_12000</name>
</gene>
<proteinExistence type="predicted"/>
<dbReference type="AlphaFoldDB" id="A0A5P6AA46"/>
<dbReference type="Pfam" id="PF06594">
    <property type="entry name" value="HCBP_related"/>
    <property type="match status" value="1"/>
</dbReference>
<feature type="domain" description="Haemolysin-type calcium binding-related" evidence="1">
    <location>
        <begin position="2"/>
        <end position="38"/>
    </location>
</feature>
<name>A0A5P6AA46_RAOPL</name>
<organism evidence="2">
    <name type="scientific">Raoultella planticola</name>
    <name type="common">Klebsiella planticola</name>
    <dbReference type="NCBI Taxonomy" id="575"/>
    <lineage>
        <taxon>Bacteria</taxon>
        <taxon>Pseudomonadati</taxon>
        <taxon>Pseudomonadota</taxon>
        <taxon>Gammaproteobacteria</taxon>
        <taxon>Enterobacterales</taxon>
        <taxon>Enterobacteriaceae</taxon>
        <taxon>Klebsiella/Raoultella group</taxon>
        <taxon>Raoultella</taxon>
    </lineage>
</organism>
<evidence type="ECO:0000313" key="2">
    <source>
        <dbReference type="EMBL" id="QFG76742.1"/>
    </source>
</evidence>
<sequence>MVLGFRDRADSVIIRVLQPDSYQVEQIVFADGTVWDVAAVKAMLLAGTAAAQSLQAYREGARSTPGAGMTC</sequence>
<dbReference type="EMBL" id="CP029752">
    <property type="protein sequence ID" value="QFG76742.1"/>
    <property type="molecule type" value="Genomic_DNA"/>
</dbReference>
<dbReference type="InterPro" id="IPR010566">
    <property type="entry name" value="Haemolys_ca-bd"/>
</dbReference>
<protein>
    <recommendedName>
        <fullName evidence="1">Haemolysin-type calcium binding-related domain-containing protein</fullName>
    </recommendedName>
</protein>
<reference evidence="2" key="1">
    <citation type="submission" date="2018-05" db="EMBL/GenBank/DDBJ databases">
        <title>Bacterial isolates from healthy term breastfed infants carrying antibiotic resistance genes.</title>
        <authorList>
            <person name="Casaburi G."/>
        </authorList>
    </citation>
    <scope>NUCLEOTIDE SEQUENCE [LARGE SCALE GENOMIC DNA]</scope>
    <source>
        <strain evidence="2">7084_4</strain>
    </source>
</reference>
<evidence type="ECO:0000259" key="1">
    <source>
        <dbReference type="Pfam" id="PF06594"/>
    </source>
</evidence>
<accession>A0A5P6AA46</accession>